<dbReference type="PANTHER" id="PTHR36503">
    <property type="entry name" value="BLR2520 PROTEIN"/>
    <property type="match status" value="1"/>
</dbReference>
<feature type="domain" description="VOC" evidence="1">
    <location>
        <begin position="4"/>
        <end position="128"/>
    </location>
</feature>
<name>A0ABQ3G1G1_9BURK</name>
<dbReference type="PANTHER" id="PTHR36503:SF1">
    <property type="entry name" value="BLR2520 PROTEIN"/>
    <property type="match status" value="1"/>
</dbReference>
<dbReference type="RefSeq" id="WP_189687204.1">
    <property type="nucleotide sequence ID" value="NZ_BMYK01000006.1"/>
</dbReference>
<dbReference type="EMBL" id="BMYK01000006">
    <property type="protein sequence ID" value="GHC81686.1"/>
    <property type="molecule type" value="Genomic_DNA"/>
</dbReference>
<dbReference type="CDD" id="cd16356">
    <property type="entry name" value="PsjN_like"/>
    <property type="match status" value="1"/>
</dbReference>
<keyword evidence="3" id="KW-1185">Reference proteome</keyword>
<comment type="caution">
    <text evidence="2">The sequence shown here is derived from an EMBL/GenBank/DDBJ whole genome shotgun (WGS) entry which is preliminary data.</text>
</comment>
<protein>
    <submittedName>
        <fullName evidence="2">Glyoxalase</fullName>
    </submittedName>
</protein>
<accession>A0ABQ3G1G1</accession>
<dbReference type="InterPro" id="IPR041581">
    <property type="entry name" value="Glyoxalase_6"/>
</dbReference>
<organism evidence="2 3">
    <name type="scientific">Pseudorhodoferax aquiterrae</name>
    <dbReference type="NCBI Taxonomy" id="747304"/>
    <lineage>
        <taxon>Bacteria</taxon>
        <taxon>Pseudomonadati</taxon>
        <taxon>Pseudomonadota</taxon>
        <taxon>Betaproteobacteria</taxon>
        <taxon>Burkholderiales</taxon>
        <taxon>Comamonadaceae</taxon>
    </lineage>
</organism>
<dbReference type="PROSITE" id="PS51819">
    <property type="entry name" value="VOC"/>
    <property type="match status" value="1"/>
</dbReference>
<dbReference type="InterPro" id="IPR029068">
    <property type="entry name" value="Glyas_Bleomycin-R_OHBP_Dase"/>
</dbReference>
<evidence type="ECO:0000259" key="1">
    <source>
        <dbReference type="PROSITE" id="PS51819"/>
    </source>
</evidence>
<dbReference type="Gene3D" id="3.10.180.10">
    <property type="entry name" value="2,3-Dihydroxybiphenyl 1,2-Dioxygenase, domain 1"/>
    <property type="match status" value="1"/>
</dbReference>
<proteinExistence type="predicted"/>
<dbReference type="Proteomes" id="UP000626210">
    <property type="component" value="Unassembled WGS sequence"/>
</dbReference>
<dbReference type="Pfam" id="PF18029">
    <property type="entry name" value="Glyoxalase_6"/>
    <property type="match status" value="1"/>
</dbReference>
<reference evidence="3" key="1">
    <citation type="journal article" date="2019" name="Int. J. Syst. Evol. Microbiol.">
        <title>The Global Catalogue of Microorganisms (GCM) 10K type strain sequencing project: providing services to taxonomists for standard genome sequencing and annotation.</title>
        <authorList>
            <consortium name="The Broad Institute Genomics Platform"/>
            <consortium name="The Broad Institute Genome Sequencing Center for Infectious Disease"/>
            <person name="Wu L."/>
            <person name="Ma J."/>
        </authorList>
    </citation>
    <scope>NUCLEOTIDE SEQUENCE [LARGE SCALE GENOMIC DNA]</scope>
    <source>
        <strain evidence="3">KCTC 23314</strain>
    </source>
</reference>
<sequence length="130" mass="14545">MTAHLSYVNVFARDVVALSGFYQRVFGFAEIEAIRSPIFRGLDTGKSSLGFNALDAYELLQLSDFSDTRGIKFLLNIDVDSQAEVDRMVPIAVAAGATLVKPPYVTYYDWYQAVLLDPEGNVFRINFMMS</sequence>
<evidence type="ECO:0000313" key="2">
    <source>
        <dbReference type="EMBL" id="GHC81686.1"/>
    </source>
</evidence>
<gene>
    <name evidence="2" type="ORF">GCM10007320_24160</name>
</gene>
<dbReference type="SUPFAM" id="SSF54593">
    <property type="entry name" value="Glyoxalase/Bleomycin resistance protein/Dihydroxybiphenyl dioxygenase"/>
    <property type="match status" value="1"/>
</dbReference>
<evidence type="ECO:0000313" key="3">
    <source>
        <dbReference type="Proteomes" id="UP000626210"/>
    </source>
</evidence>
<dbReference type="InterPro" id="IPR037523">
    <property type="entry name" value="VOC_core"/>
</dbReference>